<evidence type="ECO:0000313" key="13">
    <source>
        <dbReference type="Proteomes" id="UP000281708"/>
    </source>
</evidence>
<dbReference type="InterPro" id="IPR056785">
    <property type="entry name" value="YkcA/B-like_C"/>
</dbReference>
<evidence type="ECO:0000256" key="5">
    <source>
        <dbReference type="ARBA" id="ARBA00022692"/>
    </source>
</evidence>
<accession>A0A3L8P2I2</accession>
<evidence type="ECO:0000256" key="9">
    <source>
        <dbReference type="SAM" id="Phobius"/>
    </source>
</evidence>
<evidence type="ECO:0000259" key="11">
    <source>
        <dbReference type="Pfam" id="PF24878"/>
    </source>
</evidence>
<evidence type="ECO:0000256" key="2">
    <source>
        <dbReference type="ARBA" id="ARBA00022475"/>
    </source>
</evidence>
<feature type="transmembrane region" description="Helical" evidence="9">
    <location>
        <begin position="414"/>
        <end position="435"/>
    </location>
</feature>
<dbReference type="EMBL" id="RDBE01000007">
    <property type="protein sequence ID" value="RLV49172.1"/>
    <property type="molecule type" value="Genomic_DNA"/>
</dbReference>
<dbReference type="GO" id="GO:0010041">
    <property type="term" value="P:response to iron(III) ion"/>
    <property type="evidence" value="ECO:0007669"/>
    <property type="project" value="TreeGrafter"/>
</dbReference>
<evidence type="ECO:0000256" key="8">
    <source>
        <dbReference type="SAM" id="MobiDB-lite"/>
    </source>
</evidence>
<dbReference type="AlphaFoldDB" id="A0A3L8P2I2"/>
<feature type="domain" description="Glycosyltransferase RgtA/B/C/D-like" evidence="10">
    <location>
        <begin position="93"/>
        <end position="251"/>
    </location>
</feature>
<dbReference type="InterPro" id="IPR050297">
    <property type="entry name" value="LipidA_mod_glycosyltrf_83"/>
</dbReference>
<keyword evidence="13" id="KW-1185">Reference proteome</keyword>
<feature type="compositionally biased region" description="Gly residues" evidence="8">
    <location>
        <begin position="512"/>
        <end position="531"/>
    </location>
</feature>
<feature type="transmembrane region" description="Helical" evidence="9">
    <location>
        <begin position="358"/>
        <end position="380"/>
    </location>
</feature>
<evidence type="ECO:0000256" key="3">
    <source>
        <dbReference type="ARBA" id="ARBA00022676"/>
    </source>
</evidence>
<dbReference type="PANTHER" id="PTHR33908">
    <property type="entry name" value="MANNOSYLTRANSFERASE YKCB-RELATED"/>
    <property type="match status" value="1"/>
</dbReference>
<evidence type="ECO:0000313" key="12">
    <source>
        <dbReference type="EMBL" id="RLV49172.1"/>
    </source>
</evidence>
<feature type="domain" description="Putative mannosyltransferase YkcA/B-like C-terminal" evidence="11">
    <location>
        <begin position="583"/>
        <end position="674"/>
    </location>
</feature>
<keyword evidence="5 9" id="KW-0812">Transmembrane</keyword>
<feature type="transmembrane region" description="Helical" evidence="9">
    <location>
        <begin position="193"/>
        <end position="226"/>
    </location>
</feature>
<dbReference type="GO" id="GO:0009103">
    <property type="term" value="P:lipopolysaccharide biosynthetic process"/>
    <property type="evidence" value="ECO:0007669"/>
    <property type="project" value="UniProtKB-ARBA"/>
</dbReference>
<feature type="transmembrane region" description="Helical" evidence="9">
    <location>
        <begin position="35"/>
        <end position="55"/>
    </location>
</feature>
<dbReference type="Pfam" id="PF13231">
    <property type="entry name" value="PMT_2"/>
    <property type="match status" value="1"/>
</dbReference>
<feature type="transmembrane region" description="Helical" evidence="9">
    <location>
        <begin position="238"/>
        <end position="259"/>
    </location>
</feature>
<evidence type="ECO:0000259" key="10">
    <source>
        <dbReference type="Pfam" id="PF13231"/>
    </source>
</evidence>
<evidence type="ECO:0000256" key="4">
    <source>
        <dbReference type="ARBA" id="ARBA00022679"/>
    </source>
</evidence>
<dbReference type="GO" id="GO:0005886">
    <property type="term" value="C:plasma membrane"/>
    <property type="evidence" value="ECO:0007669"/>
    <property type="project" value="UniProtKB-SubCell"/>
</dbReference>
<protein>
    <submittedName>
        <fullName evidence="12">Phospholipid carrier-dependent glycosyltransferase</fullName>
    </submittedName>
</protein>
<reference evidence="12 13" key="1">
    <citation type="submission" date="2018-10" db="EMBL/GenBank/DDBJ databases">
        <title>Marmoricola sp. 4Q3S-7 whole genome shotgun sequence.</title>
        <authorList>
            <person name="Li F."/>
        </authorList>
    </citation>
    <scope>NUCLEOTIDE SEQUENCE [LARGE SCALE GENOMIC DNA]</scope>
    <source>
        <strain evidence="12 13">4Q3S-7</strain>
    </source>
</reference>
<evidence type="ECO:0000256" key="6">
    <source>
        <dbReference type="ARBA" id="ARBA00022989"/>
    </source>
</evidence>
<name>A0A3L8P2I2_9ACTN</name>
<keyword evidence="7 9" id="KW-0472">Membrane</keyword>
<dbReference type="PANTHER" id="PTHR33908:SF3">
    <property type="entry name" value="UNDECAPRENYL PHOSPHATE-ALPHA-4-AMINO-4-DEOXY-L-ARABINOSE ARABINOSYL TRANSFERASE"/>
    <property type="match status" value="1"/>
</dbReference>
<comment type="subcellular location">
    <subcellularLocation>
        <location evidence="1">Cell membrane</location>
        <topology evidence="1">Multi-pass membrane protein</topology>
    </subcellularLocation>
</comment>
<dbReference type="OrthoDB" id="5241882at2"/>
<keyword evidence="2" id="KW-1003">Cell membrane</keyword>
<feature type="compositionally biased region" description="Low complexity" evidence="8">
    <location>
        <begin position="535"/>
        <end position="553"/>
    </location>
</feature>
<feature type="transmembrane region" description="Helical" evidence="9">
    <location>
        <begin position="386"/>
        <end position="407"/>
    </location>
</feature>
<dbReference type="GO" id="GO:0016763">
    <property type="term" value="F:pentosyltransferase activity"/>
    <property type="evidence" value="ECO:0007669"/>
    <property type="project" value="TreeGrafter"/>
</dbReference>
<feature type="transmembrane region" description="Helical" evidence="9">
    <location>
        <begin position="143"/>
        <end position="162"/>
    </location>
</feature>
<feature type="region of interest" description="Disordered" evidence="8">
    <location>
        <begin position="686"/>
        <end position="706"/>
    </location>
</feature>
<gene>
    <name evidence="12" type="ORF">D9V37_11485</name>
</gene>
<sequence>MTSDSTAFRSQLTAPFRVRQAHIDTSDGTGTRPRWARPGLVGLLALTAVLYLWALDRSGWANSFYSAAVQAGSVSWKAMFFGSSDAANAITVDKTPLALWPMDLSVRIFGLSSWSILVPQAIEGVLTVWLLHNTVRRTTGSNGAALLAGLTLAITPVAVLMFKFNNPDAMLVLLLTGAVYATMRALEKPSLRWVTLVGVLVGLAFLAKMLQAFLVLPALAVVYLLFAHTSIPKRLGHLALALVAMIVSAGWWIAIVSVWPASSRPYIGGSQNNSILELTLGYNGLGRLNGEETGSVGGGGGGAGGTGGGMWGQTGLLRLFNSEIGGQIAWLMPAALVLLGVGLWLTRRTGFGQRRTDLVRAGLVVWGLWLLVTGLTFSFMAGIFHAYYTVALSPAIGALVGIGGWLLWRHRDSLLAQGAAALTVSLTSVLAFYLLGRSADFVPWLRWVVLVVGVVSALLVVGIGHYGRRVAIAVGAGVLVATMAGPASYAVQTATTGHSGSIVDAGPSTGSSGFGGGRGGPGGGGNGGGRPPGMPNQNGQTQNGQTQNGQTQNGTGGGFGRGGGGMGGGAGGLLNGSTASSALTKLLEADASSYTWVAAAVGSNNASGYQLATQEPVMAIGGFNGSDPSPTLAQFKAYVAAKKIHYFIGSGSSFGSSSGGSSDSSSISTWVSQNFTATTVGGTTVYDLTQPTSSASSSTATDGSAT</sequence>
<feature type="region of interest" description="Disordered" evidence="8">
    <location>
        <begin position="500"/>
        <end position="566"/>
    </location>
</feature>
<feature type="transmembrane region" description="Helical" evidence="9">
    <location>
        <begin position="108"/>
        <end position="131"/>
    </location>
</feature>
<dbReference type="Pfam" id="PF24878">
    <property type="entry name" value="YkcB_C"/>
    <property type="match status" value="1"/>
</dbReference>
<evidence type="ECO:0000256" key="7">
    <source>
        <dbReference type="ARBA" id="ARBA00023136"/>
    </source>
</evidence>
<dbReference type="Proteomes" id="UP000281708">
    <property type="component" value="Unassembled WGS sequence"/>
</dbReference>
<feature type="transmembrane region" description="Helical" evidence="9">
    <location>
        <begin position="470"/>
        <end position="491"/>
    </location>
</feature>
<feature type="compositionally biased region" description="Low complexity" evidence="8">
    <location>
        <begin position="692"/>
        <end position="706"/>
    </location>
</feature>
<feature type="compositionally biased region" description="Gly residues" evidence="8">
    <location>
        <begin position="554"/>
        <end position="566"/>
    </location>
</feature>
<keyword evidence="6 9" id="KW-1133">Transmembrane helix</keyword>
<keyword evidence="3" id="KW-0328">Glycosyltransferase</keyword>
<dbReference type="RefSeq" id="WP_121806275.1">
    <property type="nucleotide sequence ID" value="NZ_RDBE01000007.1"/>
</dbReference>
<dbReference type="InterPro" id="IPR038731">
    <property type="entry name" value="RgtA/B/C-like"/>
</dbReference>
<feature type="transmembrane region" description="Helical" evidence="9">
    <location>
        <begin position="441"/>
        <end position="463"/>
    </location>
</feature>
<feature type="transmembrane region" description="Helical" evidence="9">
    <location>
        <begin position="328"/>
        <end position="346"/>
    </location>
</feature>
<comment type="caution">
    <text evidence="12">The sequence shown here is derived from an EMBL/GenBank/DDBJ whole genome shotgun (WGS) entry which is preliminary data.</text>
</comment>
<evidence type="ECO:0000256" key="1">
    <source>
        <dbReference type="ARBA" id="ARBA00004651"/>
    </source>
</evidence>
<organism evidence="12 13">
    <name type="scientific">Nocardioides mangrovicus</name>
    <dbReference type="NCBI Taxonomy" id="2478913"/>
    <lineage>
        <taxon>Bacteria</taxon>
        <taxon>Bacillati</taxon>
        <taxon>Actinomycetota</taxon>
        <taxon>Actinomycetes</taxon>
        <taxon>Propionibacteriales</taxon>
        <taxon>Nocardioidaceae</taxon>
        <taxon>Nocardioides</taxon>
    </lineage>
</organism>
<keyword evidence="4 12" id="KW-0808">Transferase</keyword>
<proteinExistence type="predicted"/>